<accession>A0A9D6UWZ4</accession>
<evidence type="ECO:0000313" key="1">
    <source>
        <dbReference type="EMBL" id="MBI5247955.1"/>
    </source>
</evidence>
<protein>
    <submittedName>
        <fullName evidence="1">Uncharacterized protein</fullName>
    </submittedName>
</protein>
<dbReference type="Proteomes" id="UP000807825">
    <property type="component" value="Unassembled WGS sequence"/>
</dbReference>
<evidence type="ECO:0000313" key="2">
    <source>
        <dbReference type="Proteomes" id="UP000807825"/>
    </source>
</evidence>
<organism evidence="1 2">
    <name type="scientific">Desulfomonile tiedjei</name>
    <dbReference type="NCBI Taxonomy" id="2358"/>
    <lineage>
        <taxon>Bacteria</taxon>
        <taxon>Pseudomonadati</taxon>
        <taxon>Thermodesulfobacteriota</taxon>
        <taxon>Desulfomonilia</taxon>
        <taxon>Desulfomonilales</taxon>
        <taxon>Desulfomonilaceae</taxon>
        <taxon>Desulfomonile</taxon>
    </lineage>
</organism>
<reference evidence="1" key="1">
    <citation type="submission" date="2020-07" db="EMBL/GenBank/DDBJ databases">
        <title>Huge and variable diversity of episymbiotic CPR bacteria and DPANN archaea in groundwater ecosystems.</title>
        <authorList>
            <person name="He C.Y."/>
            <person name="Keren R."/>
            <person name="Whittaker M."/>
            <person name="Farag I.F."/>
            <person name="Doudna J."/>
            <person name="Cate J.H.D."/>
            <person name="Banfield J.F."/>
        </authorList>
    </citation>
    <scope>NUCLEOTIDE SEQUENCE</scope>
    <source>
        <strain evidence="1">NC_groundwater_1664_Pr3_B-0.1um_52_9</strain>
    </source>
</reference>
<proteinExistence type="predicted"/>
<comment type="caution">
    <text evidence="1">The sequence shown here is derived from an EMBL/GenBank/DDBJ whole genome shotgun (WGS) entry which is preliminary data.</text>
</comment>
<gene>
    <name evidence="1" type="ORF">HY912_00540</name>
</gene>
<sequence length="60" mass="6429">MSKGRIQELVESMDPIDAAKGMADAAKKLFSLLGEEALRDFLTDLIGNGGQDKITGLVHL</sequence>
<name>A0A9D6UWZ4_9BACT</name>
<dbReference type="AlphaFoldDB" id="A0A9D6UWZ4"/>
<dbReference type="EMBL" id="JACRDE010000017">
    <property type="protein sequence ID" value="MBI5247955.1"/>
    <property type="molecule type" value="Genomic_DNA"/>
</dbReference>